<keyword evidence="3" id="KW-1185">Reference proteome</keyword>
<organism evidence="2 3">
    <name type="scientific">Sphingomonas natans</name>
    <dbReference type="NCBI Taxonomy" id="3063330"/>
    <lineage>
        <taxon>Bacteria</taxon>
        <taxon>Pseudomonadati</taxon>
        <taxon>Pseudomonadota</taxon>
        <taxon>Alphaproteobacteria</taxon>
        <taxon>Sphingomonadales</taxon>
        <taxon>Sphingomonadaceae</taxon>
        <taxon>Sphingomonas</taxon>
    </lineage>
</organism>
<evidence type="ECO:0000313" key="3">
    <source>
        <dbReference type="Proteomes" id="UP001169764"/>
    </source>
</evidence>
<dbReference type="Pfam" id="PF13302">
    <property type="entry name" value="Acetyltransf_3"/>
    <property type="match status" value="1"/>
</dbReference>
<dbReference type="Gene3D" id="3.40.630.30">
    <property type="match status" value="1"/>
</dbReference>
<gene>
    <name evidence="2" type="ORF">Q4F19_01065</name>
</gene>
<comment type="caution">
    <text evidence="2">The sequence shown here is derived from an EMBL/GenBank/DDBJ whole genome shotgun (WGS) entry which is preliminary data.</text>
</comment>
<name>A0ABT8Y4P2_9SPHN</name>
<accession>A0ABT8Y4P2</accession>
<dbReference type="RefSeq" id="WP_303539289.1">
    <property type="nucleotide sequence ID" value="NZ_JAUOTP010000001.1"/>
</dbReference>
<dbReference type="PROSITE" id="PS51186">
    <property type="entry name" value="GNAT"/>
    <property type="match status" value="1"/>
</dbReference>
<feature type="domain" description="N-acetyltransferase" evidence="1">
    <location>
        <begin position="26"/>
        <end position="177"/>
    </location>
</feature>
<sequence>MDALPSQVPRIETARLILRGHGPQDMGARLRMTSDEEVVRHIGGETQDPEENWTRILRYAGHWALFGCGIFAIEEKASGAFVGEAGFADFHRGLGPDFDPFPEGAWVFASEAQGKGYATEVMEAALAWRTEKFGPVRMVCLIGHENLPSLRVAAKLGFVPFAERDYHGFDRILLARP</sequence>
<dbReference type="PANTHER" id="PTHR43792">
    <property type="entry name" value="GNAT FAMILY, PUTATIVE (AFU_ORTHOLOGUE AFUA_3G00765)-RELATED-RELATED"/>
    <property type="match status" value="1"/>
</dbReference>
<reference evidence="2" key="1">
    <citation type="submission" date="2023-07" db="EMBL/GenBank/DDBJ databases">
        <authorList>
            <person name="Kim M."/>
        </authorList>
    </citation>
    <scope>NUCLEOTIDE SEQUENCE</scope>
    <source>
        <strain evidence="2">BIUV-7</strain>
    </source>
</reference>
<dbReference type="PANTHER" id="PTHR43792:SF16">
    <property type="entry name" value="N-ACETYLTRANSFERASE DOMAIN-CONTAINING PROTEIN"/>
    <property type="match status" value="1"/>
</dbReference>
<dbReference type="EMBL" id="JAUOTP010000001">
    <property type="protein sequence ID" value="MDO6412962.1"/>
    <property type="molecule type" value="Genomic_DNA"/>
</dbReference>
<evidence type="ECO:0000313" key="2">
    <source>
        <dbReference type="EMBL" id="MDO6412962.1"/>
    </source>
</evidence>
<dbReference type="InterPro" id="IPR016181">
    <property type="entry name" value="Acyl_CoA_acyltransferase"/>
</dbReference>
<dbReference type="InterPro" id="IPR000182">
    <property type="entry name" value="GNAT_dom"/>
</dbReference>
<dbReference type="Proteomes" id="UP001169764">
    <property type="component" value="Unassembled WGS sequence"/>
</dbReference>
<dbReference type="SUPFAM" id="SSF55729">
    <property type="entry name" value="Acyl-CoA N-acyltransferases (Nat)"/>
    <property type="match status" value="1"/>
</dbReference>
<evidence type="ECO:0000259" key="1">
    <source>
        <dbReference type="PROSITE" id="PS51186"/>
    </source>
</evidence>
<protein>
    <submittedName>
        <fullName evidence="2">GNAT family N-acetyltransferase</fullName>
    </submittedName>
</protein>
<proteinExistence type="predicted"/>
<dbReference type="InterPro" id="IPR051531">
    <property type="entry name" value="N-acetyltransferase"/>
</dbReference>